<evidence type="ECO:0000256" key="3">
    <source>
        <dbReference type="ARBA" id="ARBA00010108"/>
    </source>
</evidence>
<evidence type="ECO:0000256" key="1">
    <source>
        <dbReference type="ARBA" id="ARBA00003572"/>
    </source>
</evidence>
<evidence type="ECO:0000256" key="2">
    <source>
        <dbReference type="ARBA" id="ARBA00005201"/>
    </source>
</evidence>
<evidence type="ECO:0000256" key="9">
    <source>
        <dbReference type="ARBA" id="ARBA00022741"/>
    </source>
</evidence>
<keyword evidence="7" id="KW-0288">FMN</keyword>
<dbReference type="EC" id="2.7.1.26" evidence="4"/>
<dbReference type="SUPFAM" id="SSF82114">
    <property type="entry name" value="Riboflavin kinase-like"/>
    <property type="match status" value="1"/>
</dbReference>
<accession>A0A2N1JAP3</accession>
<dbReference type="GO" id="GO:0008531">
    <property type="term" value="F:riboflavin kinase activity"/>
    <property type="evidence" value="ECO:0007669"/>
    <property type="project" value="UniProtKB-EC"/>
</dbReference>
<reference evidence="13 14" key="1">
    <citation type="submission" date="2017-10" db="EMBL/GenBank/DDBJ databases">
        <title>A novel species of cold-tolerant Malassezia isolated from bats.</title>
        <authorList>
            <person name="Lorch J.M."/>
            <person name="Palmer J.M."/>
            <person name="Vanderwolf K.J."/>
            <person name="Schmidt K.Z."/>
            <person name="Verant M.L."/>
            <person name="Weller T.J."/>
            <person name="Blehert D.S."/>
        </authorList>
    </citation>
    <scope>NUCLEOTIDE SEQUENCE [LARGE SCALE GENOMIC DNA]</scope>
    <source>
        <strain evidence="13 14">NWHC:44797-103</strain>
    </source>
</reference>
<protein>
    <recommendedName>
        <fullName evidence="5">Riboflavin kinase</fullName>
        <ecNumber evidence="4">2.7.1.26</ecNumber>
    </recommendedName>
    <alternativeName>
        <fullName evidence="11">Flavin mononucleotide kinase 1</fullName>
    </alternativeName>
</protein>
<dbReference type="GO" id="GO:0009398">
    <property type="term" value="P:FMN biosynthetic process"/>
    <property type="evidence" value="ECO:0007669"/>
    <property type="project" value="UniProtKB-UniPathway"/>
</dbReference>
<dbReference type="UniPathway" id="UPA00276">
    <property type="reaction ID" value="UER00406"/>
</dbReference>
<evidence type="ECO:0000256" key="7">
    <source>
        <dbReference type="ARBA" id="ARBA00022643"/>
    </source>
</evidence>
<evidence type="ECO:0000313" key="13">
    <source>
        <dbReference type="EMBL" id="PKI83603.1"/>
    </source>
</evidence>
<gene>
    <name evidence="13" type="primary">FMN1</name>
    <name evidence="13" type="ORF">MVES_002677</name>
</gene>
<feature type="domain" description="Riboflavin kinase" evidence="12">
    <location>
        <begin position="16"/>
        <end position="160"/>
    </location>
</feature>
<dbReference type="InterPro" id="IPR023468">
    <property type="entry name" value="Riboflavin_kinase"/>
</dbReference>
<keyword evidence="8" id="KW-0808">Transferase</keyword>
<evidence type="ECO:0000256" key="8">
    <source>
        <dbReference type="ARBA" id="ARBA00022679"/>
    </source>
</evidence>
<keyword evidence="10" id="KW-0067">ATP-binding</keyword>
<evidence type="ECO:0000256" key="4">
    <source>
        <dbReference type="ARBA" id="ARBA00012105"/>
    </source>
</evidence>
<keyword evidence="6" id="KW-0285">Flavoprotein</keyword>
<dbReference type="GO" id="GO:0005739">
    <property type="term" value="C:mitochondrion"/>
    <property type="evidence" value="ECO:0007669"/>
    <property type="project" value="TreeGrafter"/>
</dbReference>
<dbReference type="Gene3D" id="2.40.30.30">
    <property type="entry name" value="Riboflavin kinase-like"/>
    <property type="match status" value="1"/>
</dbReference>
<proteinExistence type="inferred from homology"/>
<dbReference type="PANTHER" id="PTHR22749:SF6">
    <property type="entry name" value="RIBOFLAVIN KINASE"/>
    <property type="match status" value="1"/>
</dbReference>
<comment type="pathway">
    <text evidence="2">Cofactor biosynthesis; FMN biosynthesis; FMN from riboflavin (ATP route): step 1/1.</text>
</comment>
<dbReference type="STRING" id="2020962.A0A2N1JAP3"/>
<keyword evidence="14" id="KW-1185">Reference proteome</keyword>
<dbReference type="OrthoDB" id="276388at2759"/>
<dbReference type="RefSeq" id="XP_056063627.1">
    <property type="nucleotide sequence ID" value="XM_056207652.1"/>
</dbReference>
<dbReference type="InterPro" id="IPR015865">
    <property type="entry name" value="Riboflavin_kinase_bac/euk"/>
</dbReference>
<evidence type="ECO:0000313" key="14">
    <source>
        <dbReference type="Proteomes" id="UP000232875"/>
    </source>
</evidence>
<dbReference type="PANTHER" id="PTHR22749">
    <property type="entry name" value="RIBOFLAVIN KINASE/FMN ADENYLYLTRANSFERASE"/>
    <property type="match status" value="1"/>
</dbReference>
<organism evidence="13 14">
    <name type="scientific">Malassezia vespertilionis</name>
    <dbReference type="NCBI Taxonomy" id="2020962"/>
    <lineage>
        <taxon>Eukaryota</taxon>
        <taxon>Fungi</taxon>
        <taxon>Dikarya</taxon>
        <taxon>Basidiomycota</taxon>
        <taxon>Ustilaginomycotina</taxon>
        <taxon>Malasseziomycetes</taxon>
        <taxon>Malasseziales</taxon>
        <taxon>Malasseziaceae</taxon>
        <taxon>Malassezia</taxon>
    </lineage>
</organism>
<evidence type="ECO:0000256" key="10">
    <source>
        <dbReference type="ARBA" id="ARBA00022840"/>
    </source>
</evidence>
<dbReference type="InterPro" id="IPR023465">
    <property type="entry name" value="Riboflavin_kinase_dom_sf"/>
</dbReference>
<dbReference type="EMBL" id="KZ454991">
    <property type="protein sequence ID" value="PKI83603.1"/>
    <property type="molecule type" value="Genomic_DNA"/>
</dbReference>
<evidence type="ECO:0000256" key="5">
    <source>
        <dbReference type="ARBA" id="ARBA00017394"/>
    </source>
</evidence>
<dbReference type="AlphaFoldDB" id="A0A2N1JAP3"/>
<dbReference type="SMART" id="SM00904">
    <property type="entry name" value="Flavokinase"/>
    <property type="match status" value="1"/>
</dbReference>
<comment type="function">
    <text evidence="1">Catalyzes the phosphorylation of riboflavin (vitamin B2) to form flavin mononucleotide (FMN) coenzyme.</text>
</comment>
<comment type="similarity">
    <text evidence="3">Belongs to the flavokinase family.</text>
</comment>
<dbReference type="Proteomes" id="UP000232875">
    <property type="component" value="Unassembled WGS sequence"/>
</dbReference>
<dbReference type="GeneID" id="80902339"/>
<dbReference type="GO" id="GO:0005524">
    <property type="term" value="F:ATP binding"/>
    <property type="evidence" value="ECO:0007669"/>
    <property type="project" value="UniProtKB-KW"/>
</dbReference>
<dbReference type="GO" id="GO:0009231">
    <property type="term" value="P:riboflavin biosynthetic process"/>
    <property type="evidence" value="ECO:0007669"/>
    <property type="project" value="InterPro"/>
</dbReference>
<evidence type="ECO:0000259" key="12">
    <source>
        <dbReference type="SMART" id="SM00904"/>
    </source>
</evidence>
<name>A0A2N1JAP3_9BASI</name>
<keyword evidence="9" id="KW-0547">Nucleotide-binding</keyword>
<evidence type="ECO:0000256" key="11">
    <source>
        <dbReference type="ARBA" id="ARBA00029960"/>
    </source>
</evidence>
<dbReference type="Pfam" id="PF01687">
    <property type="entry name" value="Flavokinase"/>
    <property type="match status" value="1"/>
</dbReference>
<sequence>MAGRTRPDVCGPAVPEAPYPVYLDGLVEHGFGRGGKKLNTPTANLPLSSQHAVAESTRLAETGIYYGFAQLDVPNGESIYPPVDAKVYPMVMSFGYNPHFANKDKTIEVHVMHGYAADFYGKGMRAIVLGYIRPELKYDSLEALIADIEKDKQVGIASLERPAYTKYIQDPFFRQS</sequence>
<evidence type="ECO:0000256" key="6">
    <source>
        <dbReference type="ARBA" id="ARBA00022630"/>
    </source>
</evidence>